<proteinExistence type="predicted"/>
<evidence type="ECO:0000256" key="1">
    <source>
        <dbReference type="SAM" id="Phobius"/>
    </source>
</evidence>
<evidence type="ECO:0000313" key="3">
    <source>
        <dbReference type="Proteomes" id="UP000092932"/>
    </source>
</evidence>
<dbReference type="Proteomes" id="UP000092932">
    <property type="component" value="Chromosome"/>
</dbReference>
<keyword evidence="3" id="KW-1185">Reference proteome</keyword>
<feature type="transmembrane region" description="Helical" evidence="1">
    <location>
        <begin position="20"/>
        <end position="40"/>
    </location>
</feature>
<evidence type="ECO:0000313" key="2">
    <source>
        <dbReference type="EMBL" id="ANY20416.1"/>
    </source>
</evidence>
<keyword evidence="1" id="KW-0472">Membrane</keyword>
<dbReference type="AlphaFoldDB" id="A0A1B2AE50"/>
<organism evidence="2 3">
    <name type="scientific">Tsuneonella dongtanensis</name>
    <dbReference type="NCBI Taxonomy" id="692370"/>
    <lineage>
        <taxon>Bacteria</taxon>
        <taxon>Pseudomonadati</taxon>
        <taxon>Pseudomonadota</taxon>
        <taxon>Alphaproteobacteria</taxon>
        <taxon>Sphingomonadales</taxon>
        <taxon>Erythrobacteraceae</taxon>
        <taxon>Tsuneonella</taxon>
    </lineage>
</organism>
<dbReference type="Pfam" id="PF04964">
    <property type="entry name" value="Flp_Fap"/>
    <property type="match status" value="1"/>
</dbReference>
<gene>
    <name evidence="2" type="ORF">A6F68_01906</name>
</gene>
<accession>A0A1B2AE50</accession>
<protein>
    <submittedName>
        <fullName evidence="2">Flp/Fap pilin component</fullName>
    </submittedName>
</protein>
<reference evidence="2 3" key="1">
    <citation type="submission" date="2016-07" db="EMBL/GenBank/DDBJ databases">
        <title>Complete genome sequence of Altererythrobacter dongtanensis KCTC 22672, a type strain with esterase isolated from tidal flat.</title>
        <authorList>
            <person name="Cheng H."/>
            <person name="Wu Y.-H."/>
            <person name="Zhou P."/>
            <person name="Huo Y.-Y."/>
            <person name="Wang C.-S."/>
            <person name="Xu X.-W."/>
        </authorList>
    </citation>
    <scope>NUCLEOTIDE SEQUENCE [LARGE SCALE GENOMIC DNA]</scope>
    <source>
        <strain evidence="2 3">KCTC 22672</strain>
    </source>
</reference>
<dbReference type="KEGG" id="ado:A6F68_01906"/>
<keyword evidence="1" id="KW-1133">Transmembrane helix</keyword>
<dbReference type="EMBL" id="CP016591">
    <property type="protein sequence ID" value="ANY20416.1"/>
    <property type="molecule type" value="Genomic_DNA"/>
</dbReference>
<keyword evidence="1" id="KW-0812">Transmembrane</keyword>
<sequence length="60" mass="6426">MPMRKLIKAIASDISGATAVEYGLILALIFLAMLAAVQNFGNTSIAMWEGVAEKIEATRN</sequence>
<dbReference type="STRING" id="692370.A6F68_01906"/>
<name>A0A1B2AE50_9SPHN</name>
<dbReference type="InterPro" id="IPR007047">
    <property type="entry name" value="Flp_Fap"/>
</dbReference>